<evidence type="ECO:0000313" key="2">
    <source>
        <dbReference type="EMBL" id="KFQ27995.1"/>
    </source>
</evidence>
<reference evidence="2 3" key="1">
    <citation type="submission" date="2014-04" db="EMBL/GenBank/DDBJ databases">
        <title>Genome evolution of avian class.</title>
        <authorList>
            <person name="Zhang G."/>
            <person name="Li C."/>
        </authorList>
    </citation>
    <scope>NUCLEOTIDE SEQUENCE [LARGE SCALE GENOMIC DNA]</scope>
    <source>
        <strain evidence="2">BGI_N332</strain>
    </source>
</reference>
<feature type="non-terminal residue" evidence="2">
    <location>
        <position position="1"/>
    </location>
</feature>
<gene>
    <name evidence="2" type="ORF">N332_09236</name>
</gene>
<name>A0A091QKC0_9AVES</name>
<keyword evidence="3" id="KW-1185">Reference proteome</keyword>
<evidence type="ECO:0000313" key="3">
    <source>
        <dbReference type="Proteomes" id="UP000053369"/>
    </source>
</evidence>
<sequence>LFRILFNSSFDVPVAHSMENTVDPFIFATRGKGIISLFIYIFLNGLGFE</sequence>
<dbReference type="EMBL" id="KK799892">
    <property type="protein sequence ID" value="KFQ27995.1"/>
    <property type="molecule type" value="Genomic_DNA"/>
</dbReference>
<dbReference type="Proteomes" id="UP000053369">
    <property type="component" value="Unassembled WGS sequence"/>
</dbReference>
<keyword evidence="1" id="KW-0812">Transmembrane</keyword>
<evidence type="ECO:0000256" key="1">
    <source>
        <dbReference type="SAM" id="Phobius"/>
    </source>
</evidence>
<feature type="transmembrane region" description="Helical" evidence="1">
    <location>
        <begin position="25"/>
        <end position="43"/>
    </location>
</feature>
<organism evidence="2 3">
    <name type="scientific">Mesitornis unicolor</name>
    <name type="common">brown roatelo</name>
    <dbReference type="NCBI Taxonomy" id="54374"/>
    <lineage>
        <taxon>Eukaryota</taxon>
        <taxon>Metazoa</taxon>
        <taxon>Chordata</taxon>
        <taxon>Craniata</taxon>
        <taxon>Vertebrata</taxon>
        <taxon>Euteleostomi</taxon>
        <taxon>Archelosauria</taxon>
        <taxon>Archosauria</taxon>
        <taxon>Dinosauria</taxon>
        <taxon>Saurischia</taxon>
        <taxon>Theropoda</taxon>
        <taxon>Coelurosauria</taxon>
        <taxon>Aves</taxon>
        <taxon>Neognathae</taxon>
        <taxon>Neoaves</taxon>
        <taxon>Columbimorphae</taxon>
        <taxon>Mesitornithiformes</taxon>
        <taxon>Mesitornithidae</taxon>
        <taxon>Mesitornis</taxon>
    </lineage>
</organism>
<proteinExistence type="predicted"/>
<accession>A0A091QKC0</accession>
<feature type="non-terminal residue" evidence="2">
    <location>
        <position position="49"/>
    </location>
</feature>
<keyword evidence="1" id="KW-1133">Transmembrane helix</keyword>
<dbReference type="AlphaFoldDB" id="A0A091QKC0"/>
<protein>
    <submittedName>
        <fullName evidence="2">Uncharacterized protein</fullName>
    </submittedName>
</protein>
<keyword evidence="1" id="KW-0472">Membrane</keyword>